<dbReference type="PANTHER" id="PTHR11808">
    <property type="entry name" value="TRANS-SULFURATION ENZYME FAMILY MEMBER"/>
    <property type="match status" value="1"/>
</dbReference>
<name>A0A9P1DMJ9_9DINO</name>
<evidence type="ECO:0000313" key="7">
    <source>
        <dbReference type="EMBL" id="CAL1165616.1"/>
    </source>
</evidence>
<dbReference type="EMBL" id="CAMXCT020005401">
    <property type="protein sequence ID" value="CAL1165616.1"/>
    <property type="molecule type" value="Genomic_DNA"/>
</dbReference>
<keyword evidence="5" id="KW-0472">Membrane</keyword>
<dbReference type="InterPro" id="IPR015421">
    <property type="entry name" value="PyrdxlP-dep_Trfase_major"/>
</dbReference>
<dbReference type="InterPro" id="IPR000277">
    <property type="entry name" value="Cys/Met-Metab_PyrdxlP-dep_enz"/>
</dbReference>
<reference evidence="6" key="1">
    <citation type="submission" date="2022-10" db="EMBL/GenBank/DDBJ databases">
        <authorList>
            <person name="Chen Y."/>
            <person name="Dougan E. K."/>
            <person name="Chan C."/>
            <person name="Rhodes N."/>
            <person name="Thang M."/>
        </authorList>
    </citation>
    <scope>NUCLEOTIDE SEQUENCE</scope>
</reference>
<keyword evidence="5" id="KW-1133">Transmembrane helix</keyword>
<dbReference type="Pfam" id="PF01053">
    <property type="entry name" value="Cys_Met_Meta_PP"/>
    <property type="match status" value="1"/>
</dbReference>
<evidence type="ECO:0000256" key="1">
    <source>
        <dbReference type="ARBA" id="ARBA00001933"/>
    </source>
</evidence>
<evidence type="ECO:0000256" key="5">
    <source>
        <dbReference type="SAM" id="Phobius"/>
    </source>
</evidence>
<gene>
    <name evidence="6" type="ORF">C1SCF055_LOCUS37321</name>
</gene>
<evidence type="ECO:0000256" key="2">
    <source>
        <dbReference type="ARBA" id="ARBA00022898"/>
    </source>
</evidence>
<dbReference type="InterPro" id="IPR015422">
    <property type="entry name" value="PyrdxlP-dep_Trfase_small"/>
</dbReference>
<dbReference type="InterPro" id="IPR015424">
    <property type="entry name" value="PyrdxlP-dep_Trfase"/>
</dbReference>
<sequence>MLEQAFPVAAAAFAFASGMAALHTVMRLLKHGDQVIANEDIYGGMHRLLTQDCTNSGIDVKFVDTTDLNALSKAITPKTRLIHLESPSNPRMRITDMRGVCAIAHKSGLPSRAAPQRKCVDIVVHSATKFFSGHADCTGGLVCVRDPELAHRVAFLQNAEGTALAPFECFLFLRGIKTMFLRVERAQQSARRVVNFLLRNPHIEKVLFPGPGGCDATSLAIHCSQSKGSGSVISFTTGSLDFSRRLVDACKIFKTTVSFGSVNSLLEMPCTMSHASIPAEKRTLPADLIRLSVGIEDAQDLILDLEQAIKVAAGELSSTPHGGFDSEFQDLPVVPPMVDKTIQDDGVSTAATSATRAPSARFNLFIQGEASSDASGDEEQSAAEFVPAMPLVLPLAVFAVCGLSLLRLLK</sequence>
<dbReference type="GO" id="GO:0030170">
    <property type="term" value="F:pyridoxal phosphate binding"/>
    <property type="evidence" value="ECO:0007669"/>
    <property type="project" value="InterPro"/>
</dbReference>
<dbReference type="Proteomes" id="UP001152797">
    <property type="component" value="Unassembled WGS sequence"/>
</dbReference>
<dbReference type="AlphaFoldDB" id="A0A9P1DMJ9"/>
<dbReference type="GO" id="GO:0005737">
    <property type="term" value="C:cytoplasm"/>
    <property type="evidence" value="ECO:0007669"/>
    <property type="project" value="TreeGrafter"/>
</dbReference>
<dbReference type="Gene3D" id="3.40.640.10">
    <property type="entry name" value="Type I PLP-dependent aspartate aminotransferase-like (Major domain)"/>
    <property type="match status" value="1"/>
</dbReference>
<evidence type="ECO:0008006" key="9">
    <source>
        <dbReference type="Google" id="ProtNLM"/>
    </source>
</evidence>
<dbReference type="EMBL" id="CAMXCT010005401">
    <property type="protein sequence ID" value="CAI4012241.1"/>
    <property type="molecule type" value="Genomic_DNA"/>
</dbReference>
<proteinExistence type="inferred from homology"/>
<dbReference type="EMBL" id="CAMXCT030005401">
    <property type="protein sequence ID" value="CAL4799553.1"/>
    <property type="molecule type" value="Genomic_DNA"/>
</dbReference>
<dbReference type="OrthoDB" id="3512640at2759"/>
<dbReference type="GO" id="GO:0019346">
    <property type="term" value="P:transsulfuration"/>
    <property type="evidence" value="ECO:0007669"/>
    <property type="project" value="InterPro"/>
</dbReference>
<keyword evidence="5" id="KW-0812">Transmembrane</keyword>
<keyword evidence="3" id="KW-0456">Lyase</keyword>
<evidence type="ECO:0000313" key="8">
    <source>
        <dbReference type="Proteomes" id="UP001152797"/>
    </source>
</evidence>
<evidence type="ECO:0000256" key="3">
    <source>
        <dbReference type="ARBA" id="ARBA00023239"/>
    </source>
</evidence>
<dbReference type="PANTHER" id="PTHR11808:SF50">
    <property type="entry name" value="CYSTATHIONINE BETA-LYASE"/>
    <property type="match status" value="1"/>
</dbReference>
<dbReference type="SUPFAM" id="SSF53383">
    <property type="entry name" value="PLP-dependent transferases"/>
    <property type="match status" value="1"/>
</dbReference>
<organism evidence="6">
    <name type="scientific">Cladocopium goreaui</name>
    <dbReference type="NCBI Taxonomy" id="2562237"/>
    <lineage>
        <taxon>Eukaryota</taxon>
        <taxon>Sar</taxon>
        <taxon>Alveolata</taxon>
        <taxon>Dinophyceae</taxon>
        <taxon>Suessiales</taxon>
        <taxon>Symbiodiniaceae</taxon>
        <taxon>Cladocopium</taxon>
    </lineage>
</organism>
<dbReference type="Gene3D" id="3.90.1150.10">
    <property type="entry name" value="Aspartate Aminotransferase, domain 1"/>
    <property type="match status" value="1"/>
</dbReference>
<evidence type="ECO:0000313" key="6">
    <source>
        <dbReference type="EMBL" id="CAI4012241.1"/>
    </source>
</evidence>
<reference evidence="7" key="2">
    <citation type="submission" date="2024-04" db="EMBL/GenBank/DDBJ databases">
        <authorList>
            <person name="Chen Y."/>
            <person name="Shah S."/>
            <person name="Dougan E. K."/>
            <person name="Thang M."/>
            <person name="Chan C."/>
        </authorList>
    </citation>
    <scope>NUCLEOTIDE SEQUENCE [LARGE SCALE GENOMIC DNA]</scope>
</reference>
<dbReference type="GO" id="GO:0047804">
    <property type="term" value="F:cysteine-S-conjugate beta-lyase activity"/>
    <property type="evidence" value="ECO:0007669"/>
    <property type="project" value="UniProtKB-ARBA"/>
</dbReference>
<feature type="transmembrane region" description="Helical" evidence="5">
    <location>
        <begin position="388"/>
        <end position="409"/>
    </location>
</feature>
<evidence type="ECO:0000256" key="4">
    <source>
        <dbReference type="RuleBase" id="RU362118"/>
    </source>
</evidence>
<comment type="cofactor">
    <cofactor evidence="1 4">
        <name>pyridoxal 5'-phosphate</name>
        <dbReference type="ChEBI" id="CHEBI:597326"/>
    </cofactor>
</comment>
<comment type="caution">
    <text evidence="6">The sequence shown here is derived from an EMBL/GenBank/DDBJ whole genome shotgun (WGS) entry which is preliminary data.</text>
</comment>
<accession>A0A9P1DMJ9</accession>
<protein>
    <recommendedName>
        <fullName evidence="9">Cystathionine beta-lyase</fullName>
    </recommendedName>
</protein>
<comment type="similarity">
    <text evidence="4">Belongs to the trans-sulfuration enzymes family.</text>
</comment>
<keyword evidence="8" id="KW-1185">Reference proteome</keyword>
<keyword evidence="2 4" id="KW-0663">Pyridoxal phosphate</keyword>